<reference evidence="2 3" key="1">
    <citation type="submission" date="2024-01" db="EMBL/GenBank/DDBJ databases">
        <title>Multi-omics insights into the function and evolution of sodium benzoate biodegradation pathways in Benzoatithermus flavus gen. nov., sp. nov. from hot spring.</title>
        <authorList>
            <person name="Hu C.-J."/>
            <person name="Li W.-J."/>
        </authorList>
    </citation>
    <scope>NUCLEOTIDE SEQUENCE [LARGE SCALE GENOMIC DNA]</scope>
    <source>
        <strain evidence="2 3">SYSU G07066</strain>
    </source>
</reference>
<evidence type="ECO:0000313" key="2">
    <source>
        <dbReference type="EMBL" id="MEK0082107.1"/>
    </source>
</evidence>
<organism evidence="2 3">
    <name type="scientific">Benzoatithermus flavus</name>
    <dbReference type="NCBI Taxonomy" id="3108223"/>
    <lineage>
        <taxon>Bacteria</taxon>
        <taxon>Pseudomonadati</taxon>
        <taxon>Pseudomonadota</taxon>
        <taxon>Alphaproteobacteria</taxon>
        <taxon>Geminicoccales</taxon>
        <taxon>Geminicoccaceae</taxon>
        <taxon>Benzoatithermus</taxon>
    </lineage>
</organism>
<protein>
    <submittedName>
        <fullName evidence="2">Transposase</fullName>
    </submittedName>
</protein>
<dbReference type="PANTHER" id="PTHR30007:SF0">
    <property type="entry name" value="TRANSPOSASE"/>
    <property type="match status" value="1"/>
</dbReference>
<dbReference type="Pfam" id="PF13340">
    <property type="entry name" value="DUF4096"/>
    <property type="match status" value="1"/>
</dbReference>
<keyword evidence="3" id="KW-1185">Reference proteome</keyword>
<sequence length="93" mass="10289">MWTAASRAFVGEVGAGQALSDDQYRLLAPLIPPPKPGGRPRTTDLRQLLDGLFYLVRTGCPWRHLPRPPTFLPWSTVDGNFRTFLAAASPSLR</sequence>
<proteinExistence type="predicted"/>
<dbReference type="EMBL" id="JBBLZC010000002">
    <property type="protein sequence ID" value="MEK0082107.1"/>
    <property type="molecule type" value="Genomic_DNA"/>
</dbReference>
<evidence type="ECO:0000259" key="1">
    <source>
        <dbReference type="Pfam" id="PF13340"/>
    </source>
</evidence>
<evidence type="ECO:0000313" key="3">
    <source>
        <dbReference type="Proteomes" id="UP001375743"/>
    </source>
</evidence>
<dbReference type="Proteomes" id="UP001375743">
    <property type="component" value="Unassembled WGS sequence"/>
</dbReference>
<dbReference type="InterPro" id="IPR025161">
    <property type="entry name" value="IS402-like_dom"/>
</dbReference>
<gene>
    <name evidence="2" type="ORF">U1T56_03005</name>
</gene>
<dbReference type="PANTHER" id="PTHR30007">
    <property type="entry name" value="PHP DOMAIN PROTEIN"/>
    <property type="match status" value="1"/>
</dbReference>
<name>A0ABU8XLQ4_9PROT</name>
<feature type="domain" description="Insertion element IS402-like" evidence="1">
    <location>
        <begin position="19"/>
        <end position="84"/>
    </location>
</feature>
<comment type="caution">
    <text evidence="2">The sequence shown here is derived from an EMBL/GenBank/DDBJ whole genome shotgun (WGS) entry which is preliminary data.</text>
</comment>
<accession>A0ABU8XLQ4</accession>